<dbReference type="EMBL" id="MT144039">
    <property type="protein sequence ID" value="QJA47333.1"/>
    <property type="molecule type" value="Genomic_DNA"/>
</dbReference>
<protein>
    <submittedName>
        <fullName evidence="1">Uncharacterized protein</fullName>
    </submittedName>
</protein>
<name>A0A6H1ZHD5_9ZZZZ</name>
<proteinExistence type="predicted"/>
<sequence>MQTQNAAVAAIQFALETDDGLAFLRCWNEGNFDAIRREWPEAPEAVFVGADPLHPSGFKMVFAGSDLSTLQKAYENADASDVVAGCNIKRPNGL</sequence>
<dbReference type="EMBL" id="MT141351">
    <property type="protein sequence ID" value="QJA59049.1"/>
    <property type="molecule type" value="Genomic_DNA"/>
</dbReference>
<accession>A0A6H1ZHD5</accession>
<evidence type="ECO:0000313" key="2">
    <source>
        <dbReference type="EMBL" id="QJA59049.1"/>
    </source>
</evidence>
<dbReference type="AlphaFoldDB" id="A0A6H1ZHD5"/>
<evidence type="ECO:0000313" key="3">
    <source>
        <dbReference type="EMBL" id="QJH96651.1"/>
    </source>
</evidence>
<evidence type="ECO:0000313" key="1">
    <source>
        <dbReference type="EMBL" id="QJA47333.1"/>
    </source>
</evidence>
<gene>
    <name evidence="2" type="ORF">MM415B01374_0039</name>
    <name evidence="1" type="ORF">TM448A00646_0039</name>
    <name evidence="3" type="ORF">TM448B00781_0039</name>
</gene>
<organism evidence="1">
    <name type="scientific">viral metagenome</name>
    <dbReference type="NCBI Taxonomy" id="1070528"/>
    <lineage>
        <taxon>unclassified sequences</taxon>
        <taxon>metagenomes</taxon>
        <taxon>organismal metagenomes</taxon>
    </lineage>
</organism>
<dbReference type="EMBL" id="MT144657">
    <property type="protein sequence ID" value="QJH96651.1"/>
    <property type="molecule type" value="Genomic_DNA"/>
</dbReference>
<reference evidence="1" key="1">
    <citation type="submission" date="2020-03" db="EMBL/GenBank/DDBJ databases">
        <title>The deep terrestrial virosphere.</title>
        <authorList>
            <person name="Holmfeldt K."/>
            <person name="Nilsson E."/>
            <person name="Simone D."/>
            <person name="Lopez-Fernandez M."/>
            <person name="Wu X."/>
            <person name="de Brujin I."/>
            <person name="Lundin D."/>
            <person name="Andersson A."/>
            <person name="Bertilsson S."/>
            <person name="Dopson M."/>
        </authorList>
    </citation>
    <scope>NUCLEOTIDE SEQUENCE</scope>
    <source>
        <strain evidence="2">MM415B01374</strain>
        <strain evidence="1">TM448A00646</strain>
        <strain evidence="3">TM448B00781</strain>
    </source>
</reference>